<comment type="similarity">
    <text evidence="2">Belongs to the acetate uptake transporter (AceTr) (TC 2.A.96) family.</text>
</comment>
<organism evidence="7 8">
    <name type="scientific">Agaricus bisporus var. burnettii</name>
    <dbReference type="NCBI Taxonomy" id="192524"/>
    <lineage>
        <taxon>Eukaryota</taxon>
        <taxon>Fungi</taxon>
        <taxon>Dikarya</taxon>
        <taxon>Basidiomycota</taxon>
        <taxon>Agaricomycotina</taxon>
        <taxon>Agaricomycetes</taxon>
        <taxon>Agaricomycetidae</taxon>
        <taxon>Agaricales</taxon>
        <taxon>Agaricineae</taxon>
        <taxon>Agaricaceae</taxon>
        <taxon>Agaricus</taxon>
    </lineage>
</organism>
<evidence type="ECO:0008006" key="9">
    <source>
        <dbReference type="Google" id="ProtNLM"/>
    </source>
</evidence>
<evidence type="ECO:0000313" key="8">
    <source>
        <dbReference type="Proteomes" id="UP000629468"/>
    </source>
</evidence>
<keyword evidence="5 6" id="KW-0472">Membrane</keyword>
<accession>A0A8H7F1E8</accession>
<feature type="transmembrane region" description="Helical" evidence="6">
    <location>
        <begin position="52"/>
        <end position="70"/>
    </location>
</feature>
<dbReference type="Proteomes" id="UP000629468">
    <property type="component" value="Unassembled WGS sequence"/>
</dbReference>
<comment type="caution">
    <text evidence="7">The sequence shown here is derived from an EMBL/GenBank/DDBJ whole genome shotgun (WGS) entry which is preliminary data.</text>
</comment>
<evidence type="ECO:0000256" key="1">
    <source>
        <dbReference type="ARBA" id="ARBA00004141"/>
    </source>
</evidence>
<reference evidence="7 8" key="1">
    <citation type="journal article" name="Sci. Rep.">
        <title>Telomere-to-telomere assembled and centromere annotated genomes of the two main subspecies of the button mushroom Agaricus bisporus reveal especially polymorphic chromosome ends.</title>
        <authorList>
            <person name="Sonnenberg A.S.M."/>
            <person name="Sedaghat-Telgerd N."/>
            <person name="Lavrijssen B."/>
            <person name="Ohm R.A."/>
            <person name="Hendrickx P.M."/>
            <person name="Scholtmeijer K."/>
            <person name="Baars J.J.P."/>
            <person name="van Peer A."/>
        </authorList>
    </citation>
    <scope>NUCLEOTIDE SEQUENCE [LARGE SCALE GENOMIC DNA]</scope>
    <source>
        <strain evidence="7 8">H119_p4</strain>
    </source>
</reference>
<evidence type="ECO:0000256" key="4">
    <source>
        <dbReference type="ARBA" id="ARBA00022989"/>
    </source>
</evidence>
<name>A0A8H7F1E8_AGABI</name>
<gene>
    <name evidence="7" type="ORF">Agabi119p4_6163</name>
</gene>
<dbReference type="PANTHER" id="PTHR31123:SF1">
    <property type="entry name" value="ACCUMULATION OF DYADS PROTEIN 2-RELATED"/>
    <property type="match status" value="1"/>
</dbReference>
<keyword evidence="4 6" id="KW-1133">Transmembrane helix</keyword>
<dbReference type="InterPro" id="IPR051633">
    <property type="entry name" value="AceTr"/>
</dbReference>
<evidence type="ECO:0000256" key="5">
    <source>
        <dbReference type="ARBA" id="ARBA00023136"/>
    </source>
</evidence>
<dbReference type="PANTHER" id="PTHR31123">
    <property type="entry name" value="ACCUMULATION OF DYADS PROTEIN 2-RELATED"/>
    <property type="match status" value="1"/>
</dbReference>
<dbReference type="GO" id="GO:0015123">
    <property type="term" value="F:acetate transmembrane transporter activity"/>
    <property type="evidence" value="ECO:0007669"/>
    <property type="project" value="TreeGrafter"/>
</dbReference>
<evidence type="ECO:0000256" key="6">
    <source>
        <dbReference type="SAM" id="Phobius"/>
    </source>
</evidence>
<dbReference type="InterPro" id="IPR000791">
    <property type="entry name" value="Gpr1/Fun34/SatP-like"/>
</dbReference>
<dbReference type="AlphaFoldDB" id="A0A8H7F1E8"/>
<dbReference type="GO" id="GO:0005886">
    <property type="term" value="C:plasma membrane"/>
    <property type="evidence" value="ECO:0007669"/>
    <property type="project" value="TreeGrafter"/>
</dbReference>
<feature type="transmembrane region" description="Helical" evidence="6">
    <location>
        <begin position="144"/>
        <end position="161"/>
    </location>
</feature>
<protein>
    <recommendedName>
        <fullName evidence="9">FUN34 transmembrane protein</fullName>
    </recommendedName>
</protein>
<feature type="transmembrane region" description="Helical" evidence="6">
    <location>
        <begin position="79"/>
        <end position="98"/>
    </location>
</feature>
<feature type="transmembrane region" description="Helical" evidence="6">
    <location>
        <begin position="110"/>
        <end position="132"/>
    </location>
</feature>
<proteinExistence type="inferred from homology"/>
<dbReference type="EMBL" id="JABXXO010000008">
    <property type="protein sequence ID" value="KAF7771852.1"/>
    <property type="molecule type" value="Genomic_DNA"/>
</dbReference>
<evidence type="ECO:0000256" key="3">
    <source>
        <dbReference type="ARBA" id="ARBA00022692"/>
    </source>
</evidence>
<sequence length="241" mass="26389">MSGAETKTDNSARGGAYGAYGPMSPAHGYGPKTDDPVSYQRYFTRIANPGPTGMWAFAVTVLGWSFYVVGTRSIQGDTAIVGPGLFVGGLAQFMAGMWEFPRGNVFGSAFFTLYGSFWIAYAVSLLALNVNVFDSAIPTQRDALGLYLVIWFVMTCFFFFAVLRRNIAFSILIFFWGMTYLLLAISFWSNDHGQNCRDAGGAFGFCTSFIAFYIGLSELHDAEYTLFRMPTGRLGSAADNA</sequence>
<evidence type="ECO:0000313" key="7">
    <source>
        <dbReference type="EMBL" id="KAF7771852.1"/>
    </source>
</evidence>
<dbReference type="Pfam" id="PF01184">
    <property type="entry name" value="Gpr1_Fun34_YaaH"/>
    <property type="match status" value="1"/>
</dbReference>
<evidence type="ECO:0000256" key="2">
    <source>
        <dbReference type="ARBA" id="ARBA00005587"/>
    </source>
</evidence>
<feature type="transmembrane region" description="Helical" evidence="6">
    <location>
        <begin position="199"/>
        <end position="216"/>
    </location>
</feature>
<comment type="subcellular location">
    <subcellularLocation>
        <location evidence="1">Membrane</location>
        <topology evidence="1">Multi-pass membrane protein</topology>
    </subcellularLocation>
</comment>
<feature type="transmembrane region" description="Helical" evidence="6">
    <location>
        <begin position="167"/>
        <end position="187"/>
    </location>
</feature>
<keyword evidence="3 6" id="KW-0812">Transmembrane</keyword>
<dbReference type="NCBIfam" id="NF038013">
    <property type="entry name" value="AceTr_1"/>
    <property type="match status" value="1"/>
</dbReference>